<feature type="compositionally biased region" description="Low complexity" evidence="1">
    <location>
        <begin position="64"/>
        <end position="83"/>
    </location>
</feature>
<keyword evidence="3" id="KW-1185">Reference proteome</keyword>
<evidence type="ECO:0008006" key="4">
    <source>
        <dbReference type="Google" id="ProtNLM"/>
    </source>
</evidence>
<dbReference type="InterPro" id="IPR018814">
    <property type="entry name" value="DUF5427"/>
</dbReference>
<dbReference type="PANTHER" id="PTHR28265">
    <property type="entry name" value="MAINTENANCE OF TELOMERE CAPPING PROTEIN 1"/>
    <property type="match status" value="1"/>
</dbReference>
<gene>
    <name evidence="2" type="ORF">BU16DRAFT_528087</name>
</gene>
<reference evidence="2" key="1">
    <citation type="journal article" date="2020" name="Stud. Mycol.">
        <title>101 Dothideomycetes genomes: a test case for predicting lifestyles and emergence of pathogens.</title>
        <authorList>
            <person name="Haridas S."/>
            <person name="Albert R."/>
            <person name="Binder M."/>
            <person name="Bloem J."/>
            <person name="Labutti K."/>
            <person name="Salamov A."/>
            <person name="Andreopoulos B."/>
            <person name="Baker S."/>
            <person name="Barry K."/>
            <person name="Bills G."/>
            <person name="Bluhm B."/>
            <person name="Cannon C."/>
            <person name="Castanera R."/>
            <person name="Culley D."/>
            <person name="Daum C."/>
            <person name="Ezra D."/>
            <person name="Gonzalez J."/>
            <person name="Henrissat B."/>
            <person name="Kuo A."/>
            <person name="Liang C."/>
            <person name="Lipzen A."/>
            <person name="Lutzoni F."/>
            <person name="Magnuson J."/>
            <person name="Mondo S."/>
            <person name="Nolan M."/>
            <person name="Ohm R."/>
            <person name="Pangilinan J."/>
            <person name="Park H.-J."/>
            <person name="Ramirez L."/>
            <person name="Alfaro M."/>
            <person name="Sun H."/>
            <person name="Tritt A."/>
            <person name="Yoshinaga Y."/>
            <person name="Zwiers L.-H."/>
            <person name="Turgeon B."/>
            <person name="Goodwin S."/>
            <person name="Spatafora J."/>
            <person name="Crous P."/>
            <person name="Grigoriev I."/>
        </authorList>
    </citation>
    <scope>NUCLEOTIDE SEQUENCE</scope>
    <source>
        <strain evidence="2">CBS 269.34</strain>
    </source>
</reference>
<sequence length="509" mass="55105">MAPKTVEEQLAELEFEAQAPPKAPPKSSSKPKAARGSSEREIDALKELEELEALEKFERPEPARPSSRPNTPKLPSSSTTSRNRSPRRTGIATPSSTGSTRTSEDNKQQHPPRKSGESTRSFHQGFSATDEEPKPQATPEPEPPKASGGGWWGGLLSTASAAVKQAENAVKEIQKNEEAQRWAEQVKGNVGALRGIGGELRSRAIPTFTNILHTLAPPISQHERLQIHITHDLVGYPSLDPIIYQTFSTVMSQVEGGDLLVIQRGSESTHRRASDAGYTGGSSGWNDGPWWRQADKRDLSVVKGLVEGTKLARVSAEAYATDFFAPKGGVEEAAKQATEILSESNPVRSSDIFLSLQAISYPVLEDLFGGSVSADAEKTGGVEEPKECDDLVAFAIYLHDPIHSITFKTLSQGFPLKWVEWVDAHVPPTEAGQEQQLPEEIMEIIQSGGVDPREWVADWMEEVINLSVGVIAQRYVARRMGVGEGGIGRGKAREMVVEAGGGEAARAGL</sequence>
<feature type="compositionally biased region" description="Polar residues" evidence="1">
    <location>
        <begin position="118"/>
        <end position="127"/>
    </location>
</feature>
<protein>
    <recommendedName>
        <fullName evidence="4">Maintenance of telomere capping protein 1</fullName>
    </recommendedName>
</protein>
<proteinExistence type="predicted"/>
<accession>A0A6A6QNB1</accession>
<evidence type="ECO:0000256" key="1">
    <source>
        <dbReference type="SAM" id="MobiDB-lite"/>
    </source>
</evidence>
<organism evidence="2 3">
    <name type="scientific">Lophium mytilinum</name>
    <dbReference type="NCBI Taxonomy" id="390894"/>
    <lineage>
        <taxon>Eukaryota</taxon>
        <taxon>Fungi</taxon>
        <taxon>Dikarya</taxon>
        <taxon>Ascomycota</taxon>
        <taxon>Pezizomycotina</taxon>
        <taxon>Dothideomycetes</taxon>
        <taxon>Pleosporomycetidae</taxon>
        <taxon>Mytilinidiales</taxon>
        <taxon>Mytilinidiaceae</taxon>
        <taxon>Lophium</taxon>
    </lineage>
</organism>
<evidence type="ECO:0000313" key="2">
    <source>
        <dbReference type="EMBL" id="KAF2493891.1"/>
    </source>
</evidence>
<dbReference type="EMBL" id="MU004191">
    <property type="protein sequence ID" value="KAF2493891.1"/>
    <property type="molecule type" value="Genomic_DNA"/>
</dbReference>
<dbReference type="Pfam" id="PF10310">
    <property type="entry name" value="DUF5427"/>
    <property type="match status" value="1"/>
</dbReference>
<dbReference type="OrthoDB" id="5594977at2759"/>
<feature type="region of interest" description="Disordered" evidence="1">
    <location>
        <begin position="14"/>
        <end position="154"/>
    </location>
</feature>
<dbReference type="Proteomes" id="UP000799750">
    <property type="component" value="Unassembled WGS sequence"/>
</dbReference>
<dbReference type="AlphaFoldDB" id="A0A6A6QNB1"/>
<feature type="compositionally biased region" description="Low complexity" evidence="1">
    <location>
        <begin position="16"/>
        <end position="31"/>
    </location>
</feature>
<dbReference type="PANTHER" id="PTHR28265:SF1">
    <property type="entry name" value="MAINTENANCE OF TELOMERE CAPPING PROTEIN 1"/>
    <property type="match status" value="1"/>
</dbReference>
<evidence type="ECO:0000313" key="3">
    <source>
        <dbReference type="Proteomes" id="UP000799750"/>
    </source>
</evidence>
<name>A0A6A6QNB1_9PEZI</name>
<feature type="compositionally biased region" description="Basic and acidic residues" evidence="1">
    <location>
        <begin position="37"/>
        <end position="62"/>
    </location>
</feature>
<feature type="compositionally biased region" description="Polar residues" evidence="1">
    <location>
        <begin position="92"/>
        <end position="101"/>
    </location>
</feature>